<organism evidence="1 2">
    <name type="scientific">Peribacillus deserti</name>
    <dbReference type="NCBI Taxonomy" id="673318"/>
    <lineage>
        <taxon>Bacteria</taxon>
        <taxon>Bacillati</taxon>
        <taxon>Bacillota</taxon>
        <taxon>Bacilli</taxon>
        <taxon>Bacillales</taxon>
        <taxon>Bacillaceae</taxon>
        <taxon>Peribacillus</taxon>
    </lineage>
</organism>
<proteinExistence type="predicted"/>
<reference evidence="1 2" key="1">
    <citation type="submission" date="2017-11" db="EMBL/GenBank/DDBJ databases">
        <title>Comparitive Functional Genomics of Dry Heat Resistant strains isolated from the Viking Spacecraft.</title>
        <authorList>
            <person name="Seuylemezian A."/>
            <person name="Cooper K."/>
            <person name="Vaishampayan P."/>
        </authorList>
    </citation>
    <scope>NUCLEOTIDE SEQUENCE [LARGE SCALE GENOMIC DNA]</scope>
    <source>
        <strain evidence="1 2">V1-29</strain>
    </source>
</reference>
<protein>
    <submittedName>
        <fullName evidence="1">Uncharacterized protein</fullName>
    </submittedName>
</protein>
<name>A0A2N5M695_9BACI</name>
<sequence length="103" mass="12157">MGIHFKIVGNKKRAVEFEDRIDGYLRGIHGETEFSYLLQLDPYEYKLLTEPEIQNLLKVCDFLIQTYSKDDWYHNRVRKFGYGLRDLCLIALANKDHMEALGD</sequence>
<dbReference type="RefSeq" id="WP_101641695.1">
    <property type="nucleotide sequence ID" value="NZ_PGUY01000031.1"/>
</dbReference>
<evidence type="ECO:0000313" key="1">
    <source>
        <dbReference type="EMBL" id="PLT29888.1"/>
    </source>
</evidence>
<gene>
    <name evidence="1" type="ORF">CUU66_10110</name>
</gene>
<dbReference type="AlphaFoldDB" id="A0A2N5M695"/>
<accession>A0A2N5M695</accession>
<keyword evidence="2" id="KW-1185">Reference proteome</keyword>
<dbReference type="Proteomes" id="UP000234748">
    <property type="component" value="Unassembled WGS sequence"/>
</dbReference>
<comment type="caution">
    <text evidence="1">The sequence shown here is derived from an EMBL/GenBank/DDBJ whole genome shotgun (WGS) entry which is preliminary data.</text>
</comment>
<dbReference type="EMBL" id="PGUY01000031">
    <property type="protein sequence ID" value="PLT29888.1"/>
    <property type="molecule type" value="Genomic_DNA"/>
</dbReference>
<evidence type="ECO:0000313" key="2">
    <source>
        <dbReference type="Proteomes" id="UP000234748"/>
    </source>
</evidence>
<dbReference type="OrthoDB" id="2354244at2"/>